<evidence type="ECO:0000313" key="2">
    <source>
        <dbReference type="EMBL" id="AZR73060.1"/>
    </source>
</evidence>
<name>A0A3S9SXS7_9FIRM</name>
<dbReference type="SUPFAM" id="SSF53850">
    <property type="entry name" value="Periplasmic binding protein-like II"/>
    <property type="match status" value="1"/>
</dbReference>
<proteinExistence type="predicted"/>
<dbReference type="InterPro" id="IPR015168">
    <property type="entry name" value="SsuA/THI5"/>
</dbReference>
<dbReference type="Gene3D" id="3.40.190.10">
    <property type="entry name" value="Periplasmic binding protein-like II"/>
    <property type="match status" value="2"/>
</dbReference>
<organism evidence="2 3">
    <name type="scientific">Anoxybacter fermentans</name>
    <dbReference type="NCBI Taxonomy" id="1323375"/>
    <lineage>
        <taxon>Bacteria</taxon>
        <taxon>Bacillati</taxon>
        <taxon>Bacillota</taxon>
        <taxon>Clostridia</taxon>
        <taxon>Halanaerobiales</taxon>
        <taxon>Anoxybacter</taxon>
    </lineage>
</organism>
<evidence type="ECO:0000259" key="1">
    <source>
        <dbReference type="Pfam" id="PF09084"/>
    </source>
</evidence>
<protein>
    <recommendedName>
        <fullName evidence="1">SsuA/THI5-like domain-containing protein</fullName>
    </recommendedName>
</protein>
<reference evidence="2 3" key="1">
    <citation type="submission" date="2016-07" db="EMBL/GenBank/DDBJ databases">
        <title>Genome and transcriptome analysis of iron-reducing fermentative bacteria Anoxybacter fermentans.</title>
        <authorList>
            <person name="Zeng X."/>
            <person name="Shao Z."/>
        </authorList>
    </citation>
    <scope>NUCLEOTIDE SEQUENCE [LARGE SCALE GENOMIC DNA]</scope>
    <source>
        <strain evidence="2 3">DY22613</strain>
    </source>
</reference>
<sequence length="151" mass="16943">MPDIGISPIIVAQEEGYFTEQNLNLELILFKSAKDQDVASQIRQLNSAISDLLAVYFLNSNGLKVKAVSVIESCFLLFAVKNSRITGLEDLENVEMGLSFNTVIEYVVDTIISGKEVNVRKVSVPQILIRMKLLRIGQLPTAFLPDPWRRF</sequence>
<dbReference type="RefSeq" id="WP_164730931.1">
    <property type="nucleotide sequence ID" value="NZ_CP016379.1"/>
</dbReference>
<gene>
    <name evidence="2" type="ORF">BBF96_06475</name>
</gene>
<feature type="domain" description="SsuA/THI5-like" evidence="1">
    <location>
        <begin position="6"/>
        <end position="124"/>
    </location>
</feature>
<accession>A0A3S9SXS7</accession>
<keyword evidence="3" id="KW-1185">Reference proteome</keyword>
<dbReference type="Proteomes" id="UP000267250">
    <property type="component" value="Chromosome"/>
</dbReference>
<dbReference type="KEGG" id="aft:BBF96_06475"/>
<dbReference type="EMBL" id="CP016379">
    <property type="protein sequence ID" value="AZR73060.1"/>
    <property type="molecule type" value="Genomic_DNA"/>
</dbReference>
<dbReference type="Pfam" id="PF09084">
    <property type="entry name" value="NMT1"/>
    <property type="match status" value="1"/>
</dbReference>
<dbReference type="AlphaFoldDB" id="A0A3S9SXS7"/>
<evidence type="ECO:0000313" key="3">
    <source>
        <dbReference type="Proteomes" id="UP000267250"/>
    </source>
</evidence>